<evidence type="ECO:0000313" key="5">
    <source>
        <dbReference type="EMBL" id="GEN22652.1"/>
    </source>
</evidence>
<dbReference type="PROSITE" id="PS50968">
    <property type="entry name" value="BIOTINYL_LIPOYL"/>
    <property type="match status" value="1"/>
</dbReference>
<feature type="region of interest" description="Disordered" evidence="3">
    <location>
        <begin position="1"/>
        <end position="30"/>
    </location>
</feature>
<proteinExistence type="predicted"/>
<dbReference type="NCBIfam" id="NF005457">
    <property type="entry name" value="PRK07051.1"/>
    <property type="match status" value="1"/>
</dbReference>
<dbReference type="CDD" id="cd06850">
    <property type="entry name" value="biotinyl_domain"/>
    <property type="match status" value="1"/>
</dbReference>
<keyword evidence="2" id="KW-0444">Lipid biosynthesis</keyword>
<evidence type="ECO:0000256" key="2">
    <source>
        <dbReference type="RuleBase" id="RU364072"/>
    </source>
</evidence>
<evidence type="ECO:0000313" key="8">
    <source>
        <dbReference type="Proteomes" id="UP000321726"/>
    </source>
</evidence>
<dbReference type="AlphaFoldDB" id="A0A1M6ZTB7"/>
<dbReference type="GO" id="GO:0006633">
    <property type="term" value="P:fatty acid biosynthetic process"/>
    <property type="evidence" value="ECO:0007669"/>
    <property type="project" value="UniProtKB-UniPathway"/>
</dbReference>
<comment type="pathway">
    <text evidence="2">Lipid metabolism; fatty acid biosynthesis.</text>
</comment>
<accession>A0A1M6ZTB7</accession>
<dbReference type="STRING" id="44933.SAMN05660971_00241"/>
<keyword evidence="2" id="KW-0276">Fatty acid metabolism</keyword>
<keyword evidence="2" id="KW-0443">Lipid metabolism</keyword>
<dbReference type="SUPFAM" id="SSF51230">
    <property type="entry name" value="Single hybrid motif"/>
    <property type="match status" value="1"/>
</dbReference>
<keyword evidence="2" id="KW-0092">Biotin</keyword>
<sequence length="85" mass="9123">MSQLTQQAPFPGVFYRRPSPDSDPFVEPGSSVDVNTTIGLLEVMKQFVEIKAEAAGKVLEVRADDEQVLEAGDDLLVIDTSGEGA</sequence>
<dbReference type="PRINTS" id="PR01071">
    <property type="entry name" value="ACOABIOTINCC"/>
</dbReference>
<gene>
    <name evidence="5" type="ORF">HCU01_06010</name>
    <name evidence="6" type="ORF">SAMN05660971_00241</name>
</gene>
<dbReference type="InterPro" id="IPR000089">
    <property type="entry name" value="Biotin_lipoyl"/>
</dbReference>
<dbReference type="RefSeq" id="WP_073433200.1">
    <property type="nucleotide sequence ID" value="NZ_BJXU01000018.1"/>
</dbReference>
<reference evidence="5 8" key="2">
    <citation type="submission" date="2019-07" db="EMBL/GenBank/DDBJ databases">
        <title>Whole genome shotgun sequence of Halomonas cupida NBRC 102219.</title>
        <authorList>
            <person name="Hosoyama A."/>
            <person name="Uohara A."/>
            <person name="Ohji S."/>
            <person name="Ichikawa N."/>
        </authorList>
    </citation>
    <scope>NUCLEOTIDE SEQUENCE [LARGE SCALE GENOMIC DNA]</scope>
    <source>
        <strain evidence="5 8">NBRC 102219</strain>
    </source>
</reference>
<dbReference type="GO" id="GO:0009317">
    <property type="term" value="C:acetyl-CoA carboxylase complex"/>
    <property type="evidence" value="ECO:0007669"/>
    <property type="project" value="InterPro"/>
</dbReference>
<keyword evidence="8" id="KW-1185">Reference proteome</keyword>
<evidence type="ECO:0000256" key="3">
    <source>
        <dbReference type="SAM" id="MobiDB-lite"/>
    </source>
</evidence>
<evidence type="ECO:0000256" key="1">
    <source>
        <dbReference type="ARBA" id="ARBA00003761"/>
    </source>
</evidence>
<dbReference type="GO" id="GO:0003989">
    <property type="term" value="F:acetyl-CoA carboxylase activity"/>
    <property type="evidence" value="ECO:0007669"/>
    <property type="project" value="InterPro"/>
</dbReference>
<dbReference type="OrthoDB" id="5297413at2"/>
<dbReference type="UniPathway" id="UPA00094"/>
<protein>
    <recommendedName>
        <fullName evidence="2">Biotin carboxyl carrier protein of acetyl-CoA carboxylase</fullName>
    </recommendedName>
</protein>
<dbReference type="InterPro" id="IPR011053">
    <property type="entry name" value="Single_hybrid_motif"/>
</dbReference>
<comment type="function">
    <text evidence="1 2">This protein is a component of the acetyl coenzyme A carboxylase complex; first, biotin carboxylase catalyzes the carboxylation of the carrier protein and then the transcarboxylase transfers the carboxyl group to form malonyl-CoA.</text>
</comment>
<dbReference type="Gene3D" id="2.40.50.100">
    <property type="match status" value="1"/>
</dbReference>
<dbReference type="InterPro" id="IPR001249">
    <property type="entry name" value="AcCoA_biotinCC"/>
</dbReference>
<reference evidence="6 7" key="1">
    <citation type="submission" date="2016-11" db="EMBL/GenBank/DDBJ databases">
        <authorList>
            <person name="Jaros S."/>
            <person name="Januszkiewicz K."/>
            <person name="Wedrychowicz H."/>
        </authorList>
    </citation>
    <scope>NUCLEOTIDE SEQUENCE [LARGE SCALE GENOMIC DNA]</scope>
    <source>
        <strain evidence="6 7">DSM 4740</strain>
    </source>
</reference>
<name>A0A1M6ZTB7_9GAMM</name>
<evidence type="ECO:0000313" key="6">
    <source>
        <dbReference type="EMBL" id="SHL33737.1"/>
    </source>
</evidence>
<dbReference type="Proteomes" id="UP000321726">
    <property type="component" value="Unassembled WGS sequence"/>
</dbReference>
<evidence type="ECO:0000259" key="4">
    <source>
        <dbReference type="PROSITE" id="PS50968"/>
    </source>
</evidence>
<keyword evidence="2" id="KW-0275">Fatty acid biosynthesis</keyword>
<dbReference type="Pfam" id="PF00364">
    <property type="entry name" value="Biotin_lipoyl"/>
    <property type="match status" value="1"/>
</dbReference>
<feature type="domain" description="Lipoyl-binding" evidence="4">
    <location>
        <begin position="1"/>
        <end position="79"/>
    </location>
</feature>
<dbReference type="EMBL" id="BJXU01000018">
    <property type="protein sequence ID" value="GEN22652.1"/>
    <property type="molecule type" value="Genomic_DNA"/>
</dbReference>
<evidence type="ECO:0000313" key="7">
    <source>
        <dbReference type="Proteomes" id="UP000184123"/>
    </source>
</evidence>
<dbReference type="EMBL" id="FRCA01000001">
    <property type="protein sequence ID" value="SHL33737.1"/>
    <property type="molecule type" value="Genomic_DNA"/>
</dbReference>
<dbReference type="Proteomes" id="UP000184123">
    <property type="component" value="Unassembled WGS sequence"/>
</dbReference>
<organism evidence="6 7">
    <name type="scientific">Halomonas cupida</name>
    <dbReference type="NCBI Taxonomy" id="44933"/>
    <lineage>
        <taxon>Bacteria</taxon>
        <taxon>Pseudomonadati</taxon>
        <taxon>Pseudomonadota</taxon>
        <taxon>Gammaproteobacteria</taxon>
        <taxon>Oceanospirillales</taxon>
        <taxon>Halomonadaceae</taxon>
        <taxon>Halomonas</taxon>
    </lineage>
</organism>